<dbReference type="Proteomes" id="UP000695264">
    <property type="component" value="Unassembled WGS sequence"/>
</dbReference>
<accession>A0ABX1BXV4</accession>
<evidence type="ECO:0000313" key="3">
    <source>
        <dbReference type="Proteomes" id="UP000695264"/>
    </source>
</evidence>
<name>A0ABX1BXV4_9ACTN</name>
<organism evidence="2 3">
    <name type="scientific">Streptomyces zingiberis</name>
    <dbReference type="NCBI Taxonomy" id="2053010"/>
    <lineage>
        <taxon>Bacteria</taxon>
        <taxon>Bacillati</taxon>
        <taxon>Actinomycetota</taxon>
        <taxon>Actinomycetes</taxon>
        <taxon>Kitasatosporales</taxon>
        <taxon>Streptomycetaceae</taxon>
        <taxon>Streptomyces</taxon>
    </lineage>
</organism>
<feature type="region of interest" description="Disordered" evidence="1">
    <location>
        <begin position="1"/>
        <end position="73"/>
    </location>
</feature>
<evidence type="ECO:0000313" key="2">
    <source>
        <dbReference type="EMBL" id="NJQ01258.1"/>
    </source>
</evidence>
<comment type="caution">
    <text evidence="2">The sequence shown here is derived from an EMBL/GenBank/DDBJ whole genome shotgun (WGS) entry which is preliminary data.</text>
</comment>
<gene>
    <name evidence="2" type="ORF">HCK00_12140</name>
</gene>
<evidence type="ECO:0000256" key="1">
    <source>
        <dbReference type="SAM" id="MobiDB-lite"/>
    </source>
</evidence>
<dbReference type="EMBL" id="JAATEN010000007">
    <property type="protein sequence ID" value="NJQ01258.1"/>
    <property type="molecule type" value="Genomic_DNA"/>
</dbReference>
<dbReference type="RefSeq" id="WP_168101648.1">
    <property type="nucleotide sequence ID" value="NZ_JAATEN010000007.1"/>
</dbReference>
<feature type="region of interest" description="Disordered" evidence="1">
    <location>
        <begin position="107"/>
        <end position="178"/>
    </location>
</feature>
<feature type="compositionally biased region" description="Low complexity" evidence="1">
    <location>
        <begin position="133"/>
        <end position="165"/>
    </location>
</feature>
<protein>
    <submittedName>
        <fullName evidence="2">Uncharacterized protein</fullName>
    </submittedName>
</protein>
<proteinExistence type="predicted"/>
<reference evidence="2 3" key="1">
    <citation type="submission" date="2020-03" db="EMBL/GenBank/DDBJ databases">
        <title>WGS of actinomycetes isolated from Thailand.</title>
        <authorList>
            <person name="Thawai C."/>
        </authorList>
    </citation>
    <scope>NUCLEOTIDE SEQUENCE [LARGE SCALE GENOMIC DNA]</scope>
    <source>
        <strain evidence="2 3">PLAI 1-29</strain>
    </source>
</reference>
<sequence>MPNQTPNPHPGSVSAAEPEPLPGEGPGLAPASEPEPAPGGGSGHCSGAALGNGTAPALEPARTRGLPHPAGPRFLAPKLREALAARDALAAALTSAGIQLPAMDIRTPWGDALPDDAPDQPRTEEADTPAPRAPGETEGPGTSGTATTTVPATRTGTPGTAPGTGMNETATPDGAAHRTPDSARYALVHLGVCSAPVAQELAAVIARGAIR</sequence>
<keyword evidence="3" id="KW-1185">Reference proteome</keyword>